<evidence type="ECO:0000256" key="2">
    <source>
        <dbReference type="ARBA" id="ARBA00022475"/>
    </source>
</evidence>
<feature type="domain" description="SSD" evidence="7">
    <location>
        <begin position="634"/>
        <end position="760"/>
    </location>
</feature>
<keyword evidence="2" id="KW-1003">Cell membrane</keyword>
<dbReference type="PANTHER" id="PTHR33406:SF12">
    <property type="entry name" value="BLR2997 PROTEIN"/>
    <property type="match status" value="1"/>
</dbReference>
<dbReference type="Pfam" id="PF03176">
    <property type="entry name" value="MMPL"/>
    <property type="match status" value="2"/>
</dbReference>
<feature type="transmembrane region" description="Helical" evidence="6">
    <location>
        <begin position="635"/>
        <end position="655"/>
    </location>
</feature>
<dbReference type="InterPro" id="IPR050545">
    <property type="entry name" value="Mycobact_MmpL"/>
</dbReference>
<accession>A0A918ND11</accession>
<comment type="subcellular location">
    <subcellularLocation>
        <location evidence="1">Cell membrane</location>
        <topology evidence="1">Multi-pass membrane protein</topology>
    </subcellularLocation>
</comment>
<feature type="domain" description="SSD" evidence="7">
    <location>
        <begin position="257"/>
        <end position="374"/>
    </location>
</feature>
<evidence type="ECO:0000313" key="9">
    <source>
        <dbReference type="Proteomes" id="UP000626148"/>
    </source>
</evidence>
<evidence type="ECO:0000256" key="5">
    <source>
        <dbReference type="ARBA" id="ARBA00023136"/>
    </source>
</evidence>
<feature type="transmembrane region" description="Helical" evidence="6">
    <location>
        <begin position="320"/>
        <end position="343"/>
    </location>
</feature>
<dbReference type="Gene3D" id="1.20.1640.10">
    <property type="entry name" value="Multidrug efflux transporter AcrB transmembrane domain"/>
    <property type="match status" value="2"/>
</dbReference>
<reference evidence="8" key="2">
    <citation type="submission" date="2020-09" db="EMBL/GenBank/DDBJ databases">
        <authorList>
            <person name="Sun Q."/>
            <person name="Kim S."/>
        </authorList>
    </citation>
    <scope>NUCLEOTIDE SEQUENCE</scope>
    <source>
        <strain evidence="8">KCTC 22169</strain>
    </source>
</reference>
<evidence type="ECO:0000256" key="3">
    <source>
        <dbReference type="ARBA" id="ARBA00022692"/>
    </source>
</evidence>
<sequence>MASFIHGWATAVVKGRWLVLAALGVLLALSIPPMDNLYYDNSNERFFLEGDPHLDDFNQLLDRFGDVEYLSIGIDAPADQADVINPDTLTVIDELTDFLERRPEVTQVRSLSKYQYTHSDGGLLATDTVFEDFGDTDLLAEGREIMAGEEMALGSLITEDFQHTRIAARVQYQSGSNEVKMSLMTAVRAFIEEQGYAERGYPLHLSGQPVFAEQFEVLSKRDQAWINPTMAVVMIVILFVSFRSATGTLIPWVLIGSAITLVTGIQGVMGWPHSVVESALVPALIIIGVGVSVHVLVEFYRFRGEGQDPKAAARSTVEHLWVPAFFTALTTAAGFLALSVTQLVPVKQFAWLGAIGAMTLFVLAMTLLPALLSFIPWFSDRTRHSVDTGLVARLTSTVPDWTHRHRRTLTVAGAVLLVASLVLVPNLKVDSNFITYFKQDNPTRADLKYFDRTYNGIQNIDLMIDSGEPGGIHEPAFLHRVDALQAWLENQPESGQVNSLVDFHKQINQSLNFDDPAFRELPTSREMAAQFLLLYENSGSDEDLTDLKDFDERYLRISVPILNMNAGETRALLERVEHHIADNFPALPVQLSGSLVMYNAQDTYINQGMFQSFMVALLIIGGSFIVLFRSLKYGLIALVPSVVPILLTGALLVLLNIPLNLGTMIVGAMTMGIAVDDAIHMMNRYLRGRRQGLNTYDAIHQATQQAGRAVVFTSLVLVIGFSVMLLGSFIPYIYTGLFAATIMALALVGDLIFLPAVLHLIDGRAERTDTTPTLTASAKGGNL</sequence>
<reference evidence="8" key="1">
    <citation type="journal article" date="2014" name="Int. J. Syst. Evol. Microbiol.">
        <title>Complete genome sequence of Corynebacterium casei LMG S-19264T (=DSM 44701T), isolated from a smear-ripened cheese.</title>
        <authorList>
            <consortium name="US DOE Joint Genome Institute (JGI-PGF)"/>
            <person name="Walter F."/>
            <person name="Albersmeier A."/>
            <person name="Kalinowski J."/>
            <person name="Ruckert C."/>
        </authorList>
    </citation>
    <scope>NUCLEOTIDE SEQUENCE</scope>
    <source>
        <strain evidence="8">KCTC 22169</strain>
    </source>
</reference>
<proteinExistence type="predicted"/>
<evidence type="ECO:0000256" key="4">
    <source>
        <dbReference type="ARBA" id="ARBA00022989"/>
    </source>
</evidence>
<protein>
    <submittedName>
        <fullName evidence="8">RND transporter</fullName>
    </submittedName>
</protein>
<evidence type="ECO:0000313" key="8">
    <source>
        <dbReference type="EMBL" id="GGX58543.1"/>
    </source>
</evidence>
<dbReference type="AlphaFoldDB" id="A0A918ND11"/>
<dbReference type="InterPro" id="IPR004869">
    <property type="entry name" value="MMPL_dom"/>
</dbReference>
<keyword evidence="3 6" id="KW-0812">Transmembrane</keyword>
<feature type="transmembrane region" description="Helical" evidence="6">
    <location>
        <begin position="349"/>
        <end position="375"/>
    </location>
</feature>
<evidence type="ECO:0000259" key="7">
    <source>
        <dbReference type="PROSITE" id="PS50156"/>
    </source>
</evidence>
<feature type="transmembrane region" description="Helical" evidence="6">
    <location>
        <begin position="224"/>
        <end position="242"/>
    </location>
</feature>
<keyword evidence="5 6" id="KW-0472">Membrane</keyword>
<dbReference type="PANTHER" id="PTHR33406">
    <property type="entry name" value="MEMBRANE PROTEIN MJ1562-RELATED"/>
    <property type="match status" value="1"/>
</dbReference>
<dbReference type="RefSeq" id="WP_189609686.1">
    <property type="nucleotide sequence ID" value="NZ_BMXR01000006.1"/>
</dbReference>
<dbReference type="PROSITE" id="PS50156">
    <property type="entry name" value="SSD"/>
    <property type="match status" value="2"/>
</dbReference>
<evidence type="ECO:0000256" key="6">
    <source>
        <dbReference type="SAM" id="Phobius"/>
    </source>
</evidence>
<dbReference type="SUPFAM" id="SSF82866">
    <property type="entry name" value="Multidrug efflux transporter AcrB transmembrane domain"/>
    <property type="match status" value="2"/>
</dbReference>
<dbReference type="GO" id="GO:0005886">
    <property type="term" value="C:plasma membrane"/>
    <property type="evidence" value="ECO:0007669"/>
    <property type="project" value="UniProtKB-SubCell"/>
</dbReference>
<feature type="transmembrane region" description="Helical" evidence="6">
    <location>
        <begin position="709"/>
        <end position="730"/>
    </location>
</feature>
<name>A0A918ND11_9GAMM</name>
<gene>
    <name evidence="8" type="ORF">GCM10007392_28060</name>
</gene>
<keyword evidence="4 6" id="KW-1133">Transmembrane helix</keyword>
<feature type="transmembrane region" description="Helical" evidence="6">
    <location>
        <begin position="409"/>
        <end position="427"/>
    </location>
</feature>
<dbReference type="EMBL" id="BMXR01000006">
    <property type="protein sequence ID" value="GGX58543.1"/>
    <property type="molecule type" value="Genomic_DNA"/>
</dbReference>
<feature type="transmembrane region" description="Helical" evidence="6">
    <location>
        <begin position="249"/>
        <end position="268"/>
    </location>
</feature>
<dbReference type="InterPro" id="IPR000731">
    <property type="entry name" value="SSD"/>
</dbReference>
<feature type="transmembrane region" description="Helical" evidence="6">
    <location>
        <begin position="609"/>
        <end position="628"/>
    </location>
</feature>
<feature type="transmembrane region" description="Helical" evidence="6">
    <location>
        <begin position="661"/>
        <end position="679"/>
    </location>
</feature>
<dbReference type="Proteomes" id="UP000626148">
    <property type="component" value="Unassembled WGS sequence"/>
</dbReference>
<organism evidence="8 9">
    <name type="scientific">Saccharospirillum salsuginis</name>
    <dbReference type="NCBI Taxonomy" id="418750"/>
    <lineage>
        <taxon>Bacteria</taxon>
        <taxon>Pseudomonadati</taxon>
        <taxon>Pseudomonadota</taxon>
        <taxon>Gammaproteobacteria</taxon>
        <taxon>Oceanospirillales</taxon>
        <taxon>Saccharospirillaceae</taxon>
        <taxon>Saccharospirillum</taxon>
    </lineage>
</organism>
<comment type="caution">
    <text evidence="8">The sequence shown here is derived from an EMBL/GenBank/DDBJ whole genome shotgun (WGS) entry which is preliminary data.</text>
</comment>
<keyword evidence="9" id="KW-1185">Reference proteome</keyword>
<feature type="transmembrane region" description="Helical" evidence="6">
    <location>
        <begin position="280"/>
        <end position="300"/>
    </location>
</feature>
<evidence type="ECO:0000256" key="1">
    <source>
        <dbReference type="ARBA" id="ARBA00004651"/>
    </source>
</evidence>
<feature type="transmembrane region" description="Helical" evidence="6">
    <location>
        <begin position="736"/>
        <end position="758"/>
    </location>
</feature>